<feature type="compositionally biased region" description="Basic and acidic residues" evidence="1">
    <location>
        <begin position="56"/>
        <end position="75"/>
    </location>
</feature>
<feature type="compositionally biased region" description="Basic residues" evidence="1">
    <location>
        <begin position="410"/>
        <end position="420"/>
    </location>
</feature>
<dbReference type="EMBL" id="MLYV02000033">
    <property type="protein sequence ID" value="PSS37681.1"/>
    <property type="molecule type" value="Genomic_DNA"/>
</dbReference>
<feature type="region of interest" description="Disordered" evidence="1">
    <location>
        <begin position="1"/>
        <end position="88"/>
    </location>
</feature>
<keyword evidence="3" id="KW-1185">Reference proteome</keyword>
<dbReference type="GO" id="GO:0005634">
    <property type="term" value="C:nucleus"/>
    <property type="evidence" value="ECO:0007669"/>
    <property type="project" value="InterPro"/>
</dbReference>
<feature type="compositionally biased region" description="Basic and acidic residues" evidence="1">
    <location>
        <begin position="1"/>
        <end position="12"/>
    </location>
</feature>
<accession>A0A2R6S5V9</accession>
<evidence type="ECO:0000313" key="2">
    <source>
        <dbReference type="EMBL" id="PSS37681.1"/>
    </source>
</evidence>
<evidence type="ECO:0000313" key="3">
    <source>
        <dbReference type="Proteomes" id="UP000186601"/>
    </source>
</evidence>
<dbReference type="OrthoDB" id="2386201at2759"/>
<dbReference type="Proteomes" id="UP000186601">
    <property type="component" value="Unassembled WGS sequence"/>
</dbReference>
<evidence type="ECO:0000256" key="1">
    <source>
        <dbReference type="SAM" id="MobiDB-lite"/>
    </source>
</evidence>
<sequence>MSANDDTRDMEHSTSPLRILSSPEALPPASSHVSSSDRDIDADEGFVSDYHLAENPQEHEHSTAHSDPDDAHGITRWDPIPISDDELDTVDNYISKGEYSTDSDEEPDPGMLKAQILYRMYPKRLADQYLRESDAKRATRKVPVRGIDDQPLQPGQSRIRKRTDSRVDIEIRGDSESSDIEIVETLNRPSRSLSPVHAVISSESESDERGYAPATRVYTPDSDSEDGGVHDGVDDEEVELWVREARQHPRRGRAEEGSLIDYMLSKTSGTGPKKKRSRAHRVSRQGARRPRMSTAGNHIITSGARASGSRHQTLLHFPRVQSASFRPLTRVSSAQIVRQSSTEKENHDIEDLQEDHHQQLGPLSAKAKDIRKKGNTGVYVFEAKRKHIATGRAHPHAFTVDVEDEAVSNHRTHSPRRPRKQSSPAARKSRRFAPSRQPANVDEPVLEDFWNQTEPVEEIQPIGTIPAEAHLPSGREILDSGVSVLPSGIAFGQDTYCGRGCLQDLLSAPSSYLDMPPPTPGYIQQKAFSTETPIAVFLDMVDTELADLLTLLSDNSRIFAVEEYHQWCRTLNAICRHVTWFRGYCSSESIGALRNLADKILSRTFSIVETQFAVRSDFGYANCLLLEIQWYGIELLYRMGDKPSFEAGTPENIVTHLKLLIRRLLAFDFKTVLNAVTSLGGAGIDYSVPSHRIGELWICLIHITVGQERPSLFGDILLQVIQGSDLLRLVPSVEASEFMWRIIYGFCALSQFSAHGMTTSAPRLRPSWKLVEFTLQRVRLARQENDRDLLPAALLKRDVYVRLLVCRCMLLHQKWQWHLKDASVMFSCLLKIFTSRRFANLMDEAADFPKFMRDNDLQRLSEQKGTAFTLFLKLVVLAAKESSSEGEDGVARALPASVRKILSLAVPVGSIPFKKAVEATPQEFSMLYNRFSAIAVAIYLEPTVSNLNNRLLQMRRYVNLKEIDHMTQRACIRGVMHISILLQHLELPLEGILEWLSEMSNNLIAKYRENGLPRKISSSVKLNNEENRVIVCIQLILGCIRQILKTPHMDSRITSARYPNPALLDGPWVKQIYSSEMKFAASRSTGVEMRRFLRSFLDARSLVIPRPSLPRAAPANNGESQESQDDYGQFDIDLDDPELAAALGDEIESSSRQQLKSMEEATCRIMDADIVPALYYLVCKDYHELGSQGTTMNADDLDEWVECWARCASVLVHNRRRDWSRYAGLGMESWERISDSTLRRKVGVRFCLAVLQVDPGAYAHDTHRDLFLNVLVQSMVTLRSKAEAEYVATVFSIDRSQHCLLHDIPWNPANAAEKKSLSAAEFLDNRIVYLRCESKCNNTSFDSPGPISGIFRNLAQSLRREVEGDTSLTPDNQKYLGWLSTMVSVMQDIHQVRVPYTHIASQKLIQISRGKNATGVEKGLYDEFCRGVCQLFSEYPMLKDSDRLQQATLWLNSTFN</sequence>
<dbReference type="GO" id="GO:0035361">
    <property type="term" value="C:Cul8-RING ubiquitin ligase complex"/>
    <property type="evidence" value="ECO:0007669"/>
    <property type="project" value="TreeGrafter"/>
</dbReference>
<dbReference type="GO" id="GO:0031297">
    <property type="term" value="P:replication fork processing"/>
    <property type="evidence" value="ECO:0007669"/>
    <property type="project" value="InterPro"/>
</dbReference>
<gene>
    <name evidence="2" type="ORF">PHLCEN_2v505</name>
</gene>
<reference evidence="2 3" key="1">
    <citation type="submission" date="2018-02" db="EMBL/GenBank/DDBJ databases">
        <title>Genome sequence of the basidiomycete white-rot fungus Phlebia centrifuga.</title>
        <authorList>
            <person name="Granchi Z."/>
            <person name="Peng M."/>
            <person name="de Vries R.P."/>
            <person name="Hilden K."/>
            <person name="Makela M.R."/>
            <person name="Grigoriev I."/>
            <person name="Riley R."/>
        </authorList>
    </citation>
    <scope>NUCLEOTIDE SEQUENCE [LARGE SCALE GENOMIC DNA]</scope>
    <source>
        <strain evidence="2 3">FBCC195</strain>
    </source>
</reference>
<protein>
    <recommendedName>
        <fullName evidence="4">Mus7/MMS22 family-domain-containing protein</fullName>
    </recommendedName>
</protein>
<comment type="caution">
    <text evidence="2">The sequence shown here is derived from an EMBL/GenBank/DDBJ whole genome shotgun (WGS) entry which is preliminary data.</text>
</comment>
<feature type="region of interest" description="Disordered" evidence="1">
    <location>
        <begin position="201"/>
        <end position="232"/>
    </location>
</feature>
<proteinExistence type="predicted"/>
<dbReference type="Pfam" id="PF09462">
    <property type="entry name" value="Mus7"/>
    <property type="match status" value="1"/>
</dbReference>
<feature type="region of interest" description="Disordered" evidence="1">
    <location>
        <begin position="146"/>
        <end position="165"/>
    </location>
</feature>
<feature type="region of interest" description="Disordered" evidence="1">
    <location>
        <begin position="399"/>
        <end position="441"/>
    </location>
</feature>
<feature type="region of interest" description="Disordered" evidence="1">
    <location>
        <begin position="1108"/>
        <end position="1129"/>
    </location>
</feature>
<feature type="region of interest" description="Disordered" evidence="1">
    <location>
        <begin position="264"/>
        <end position="294"/>
    </location>
</feature>
<dbReference type="STRING" id="98765.A0A2R6S5V9"/>
<dbReference type="PANTHER" id="PTHR28122">
    <property type="entry name" value="E3 UBIQUITIN-PROTEIN LIGASE SUBSTRATE RECEPTOR MMS22"/>
    <property type="match status" value="1"/>
</dbReference>
<dbReference type="GO" id="GO:0000724">
    <property type="term" value="P:double-strand break repair via homologous recombination"/>
    <property type="evidence" value="ECO:0007669"/>
    <property type="project" value="TreeGrafter"/>
</dbReference>
<organism evidence="2 3">
    <name type="scientific">Hermanssonia centrifuga</name>
    <dbReference type="NCBI Taxonomy" id="98765"/>
    <lineage>
        <taxon>Eukaryota</taxon>
        <taxon>Fungi</taxon>
        <taxon>Dikarya</taxon>
        <taxon>Basidiomycota</taxon>
        <taxon>Agaricomycotina</taxon>
        <taxon>Agaricomycetes</taxon>
        <taxon>Polyporales</taxon>
        <taxon>Meruliaceae</taxon>
        <taxon>Hermanssonia</taxon>
    </lineage>
</organism>
<dbReference type="PANTHER" id="PTHR28122:SF1">
    <property type="entry name" value="E3 UBIQUITIN-PROTEIN LIGASE SUBSTRATE RECEPTOR MMS22"/>
    <property type="match status" value="1"/>
</dbReference>
<dbReference type="InterPro" id="IPR019021">
    <property type="entry name" value="Mms22"/>
</dbReference>
<feature type="compositionally biased region" description="Low complexity" evidence="1">
    <location>
        <begin position="20"/>
        <end position="31"/>
    </location>
</feature>
<name>A0A2R6S5V9_9APHY</name>
<evidence type="ECO:0008006" key="4">
    <source>
        <dbReference type="Google" id="ProtNLM"/>
    </source>
</evidence>
<feature type="compositionally biased region" description="Basic residues" evidence="1">
    <location>
        <begin position="272"/>
        <end position="291"/>
    </location>
</feature>